<evidence type="ECO:0000313" key="3">
    <source>
        <dbReference type="Proteomes" id="UP001498398"/>
    </source>
</evidence>
<proteinExistence type="predicted"/>
<feature type="region of interest" description="Disordered" evidence="1">
    <location>
        <begin position="39"/>
        <end position="110"/>
    </location>
</feature>
<sequence length="236" mass="25419">MAISFSVHSSREDRPVLPPLHTLALPTFPAQTRLPGVHALNATHDPDSRPRLSSPFVHHQPTQRQCSISSSTSSRTPSPSPSDSSSSASTSAFPSTPFTPLTPGSSAGRSKMRLIPSTLEDADAVVVVPPQSFYDESNPTASLLDAKASGKGKALLLVGPALRHLRHPQRQIAKGARIHPYKIERTAAKGRVQPQQDGYFAYAPNHNNRRRTSTSSTSTDLSAEDDVSEDVRMLSL</sequence>
<evidence type="ECO:0000256" key="1">
    <source>
        <dbReference type="SAM" id="MobiDB-lite"/>
    </source>
</evidence>
<feature type="region of interest" description="Disordered" evidence="1">
    <location>
        <begin position="1"/>
        <end position="21"/>
    </location>
</feature>
<feature type="region of interest" description="Disordered" evidence="1">
    <location>
        <begin position="199"/>
        <end position="236"/>
    </location>
</feature>
<dbReference type="Proteomes" id="UP001498398">
    <property type="component" value="Unassembled WGS sequence"/>
</dbReference>
<accession>A0ABR1JP97</accession>
<dbReference type="EMBL" id="JBANRG010000008">
    <property type="protein sequence ID" value="KAK7464499.1"/>
    <property type="molecule type" value="Genomic_DNA"/>
</dbReference>
<name>A0ABR1JP97_9AGAR</name>
<evidence type="ECO:0000313" key="2">
    <source>
        <dbReference type="EMBL" id="KAK7464499.1"/>
    </source>
</evidence>
<gene>
    <name evidence="2" type="ORF">VKT23_006668</name>
</gene>
<reference evidence="2 3" key="1">
    <citation type="submission" date="2024-01" db="EMBL/GenBank/DDBJ databases">
        <title>A draft genome for the cacao thread blight pathogen Marasmiellus scandens.</title>
        <authorList>
            <person name="Baruah I.K."/>
            <person name="Leung J."/>
            <person name="Bukari Y."/>
            <person name="Amoako-Attah I."/>
            <person name="Meinhardt L.W."/>
            <person name="Bailey B.A."/>
            <person name="Cohen S.P."/>
        </authorList>
    </citation>
    <scope>NUCLEOTIDE SEQUENCE [LARGE SCALE GENOMIC DNA]</scope>
    <source>
        <strain evidence="2 3">GH-19</strain>
    </source>
</reference>
<comment type="caution">
    <text evidence="2">The sequence shown here is derived from an EMBL/GenBank/DDBJ whole genome shotgun (WGS) entry which is preliminary data.</text>
</comment>
<feature type="compositionally biased region" description="Low complexity" evidence="1">
    <location>
        <begin position="67"/>
        <end position="106"/>
    </location>
</feature>
<protein>
    <submittedName>
        <fullName evidence="2">Uncharacterized protein</fullName>
    </submittedName>
</protein>
<keyword evidence="3" id="KW-1185">Reference proteome</keyword>
<organism evidence="2 3">
    <name type="scientific">Marasmiellus scandens</name>
    <dbReference type="NCBI Taxonomy" id="2682957"/>
    <lineage>
        <taxon>Eukaryota</taxon>
        <taxon>Fungi</taxon>
        <taxon>Dikarya</taxon>
        <taxon>Basidiomycota</taxon>
        <taxon>Agaricomycotina</taxon>
        <taxon>Agaricomycetes</taxon>
        <taxon>Agaricomycetidae</taxon>
        <taxon>Agaricales</taxon>
        <taxon>Marasmiineae</taxon>
        <taxon>Omphalotaceae</taxon>
        <taxon>Marasmiellus</taxon>
    </lineage>
</organism>